<dbReference type="Gene3D" id="3.40.630.30">
    <property type="match status" value="1"/>
</dbReference>
<dbReference type="PANTHER" id="PTHR43415">
    <property type="entry name" value="SPERMIDINE N(1)-ACETYLTRANSFERASE"/>
    <property type="match status" value="1"/>
</dbReference>
<sequence length="178" mass="20507">MKLINERIYLRPVELADAPLFLKHTEDEKIRHMTGTKARFSIEQIERHIEQTQQDDTRYDFAICLNVTDQLVGELSVLDIDSDNQSAGFRITMNAMELTGKGYGTEAIALVLAFVFDELKLNRLQLEVYSHNERGLRAYEKNGFKREGVLREALYLNGTFSDEIIMAVIRSDYLKARS</sequence>
<dbReference type="PROSITE" id="PS51186">
    <property type="entry name" value="GNAT"/>
    <property type="match status" value="1"/>
</dbReference>
<accession>A0A7D7MDX6</accession>
<dbReference type="GO" id="GO:0016747">
    <property type="term" value="F:acyltransferase activity, transferring groups other than amino-acyl groups"/>
    <property type="evidence" value="ECO:0007669"/>
    <property type="project" value="InterPro"/>
</dbReference>
<name>A0A7D7MDX6_PLAMR</name>
<dbReference type="AlphaFoldDB" id="A0A7D7MDX6"/>
<dbReference type="RefSeq" id="WP_182091157.1">
    <property type="nucleotide sequence ID" value="NZ_CP059540.1"/>
</dbReference>
<organism evidence="2 3">
    <name type="scientific">Planococcus maritimus</name>
    <dbReference type="NCBI Taxonomy" id="192421"/>
    <lineage>
        <taxon>Bacteria</taxon>
        <taxon>Bacillati</taxon>
        <taxon>Bacillota</taxon>
        <taxon>Bacilli</taxon>
        <taxon>Bacillales</taxon>
        <taxon>Caryophanaceae</taxon>
        <taxon>Planococcus</taxon>
    </lineage>
</organism>
<feature type="domain" description="N-acetyltransferase" evidence="1">
    <location>
        <begin position="8"/>
        <end position="171"/>
    </location>
</feature>
<keyword evidence="2" id="KW-0808">Transferase</keyword>
<dbReference type="PANTHER" id="PTHR43415:SF3">
    <property type="entry name" value="GNAT-FAMILY ACETYLTRANSFERASE"/>
    <property type="match status" value="1"/>
</dbReference>
<gene>
    <name evidence="2" type="ORF">H1Q58_08280</name>
</gene>
<protein>
    <submittedName>
        <fullName evidence="2">GNAT family N-acetyltransferase</fullName>
    </submittedName>
</protein>
<dbReference type="EMBL" id="CP059540">
    <property type="protein sequence ID" value="QMT15990.1"/>
    <property type="molecule type" value="Genomic_DNA"/>
</dbReference>
<dbReference type="Pfam" id="PF13302">
    <property type="entry name" value="Acetyltransf_3"/>
    <property type="match status" value="1"/>
</dbReference>
<dbReference type="InterPro" id="IPR000182">
    <property type="entry name" value="GNAT_dom"/>
</dbReference>
<evidence type="ECO:0000313" key="3">
    <source>
        <dbReference type="Proteomes" id="UP000514716"/>
    </source>
</evidence>
<dbReference type="KEGG" id="pdec:H1Q58_08280"/>
<proteinExistence type="predicted"/>
<dbReference type="Proteomes" id="UP000514716">
    <property type="component" value="Chromosome"/>
</dbReference>
<reference evidence="2 3" key="1">
    <citation type="submission" date="2020-07" db="EMBL/GenBank/DDBJ databases">
        <title>Screening of a cold-adapted Planococcus bacterium producing protease in traditional shrimp paste and protease identification by genome sequencing.</title>
        <authorList>
            <person name="Gao R."/>
            <person name="Leng W."/>
            <person name="Chu Q."/>
            <person name="Wu X."/>
            <person name="Liu H."/>
            <person name="Li X."/>
        </authorList>
    </citation>
    <scope>NUCLEOTIDE SEQUENCE [LARGE SCALE GENOMIC DNA]</scope>
    <source>
        <strain evidence="2 3">XJ11</strain>
    </source>
</reference>
<keyword evidence="3" id="KW-1185">Reference proteome</keyword>
<dbReference type="SUPFAM" id="SSF55729">
    <property type="entry name" value="Acyl-CoA N-acyltransferases (Nat)"/>
    <property type="match status" value="1"/>
</dbReference>
<dbReference type="InterPro" id="IPR016181">
    <property type="entry name" value="Acyl_CoA_acyltransferase"/>
</dbReference>
<evidence type="ECO:0000313" key="2">
    <source>
        <dbReference type="EMBL" id="QMT15990.1"/>
    </source>
</evidence>
<evidence type="ECO:0000259" key="1">
    <source>
        <dbReference type="PROSITE" id="PS51186"/>
    </source>
</evidence>